<dbReference type="AlphaFoldDB" id="A0A5S3WIW1"/>
<dbReference type="OrthoDB" id="6307027at2"/>
<evidence type="ECO:0000313" key="2">
    <source>
        <dbReference type="Proteomes" id="UP000310249"/>
    </source>
</evidence>
<reference evidence="1 2" key="1">
    <citation type="submission" date="2018-01" db="EMBL/GenBank/DDBJ databases">
        <authorList>
            <person name="Paulsen S."/>
            <person name="Gram L.K."/>
        </authorList>
    </citation>
    <scope>NUCLEOTIDE SEQUENCE [LARGE SCALE GENOMIC DNA]</scope>
    <source>
        <strain evidence="1 2">S2676</strain>
    </source>
</reference>
<organism evidence="1 2">
    <name type="scientific">Pseudoalteromonas rubra</name>
    <dbReference type="NCBI Taxonomy" id="43658"/>
    <lineage>
        <taxon>Bacteria</taxon>
        <taxon>Pseudomonadati</taxon>
        <taxon>Pseudomonadota</taxon>
        <taxon>Gammaproteobacteria</taxon>
        <taxon>Alteromonadales</taxon>
        <taxon>Pseudoalteromonadaceae</taxon>
        <taxon>Pseudoalteromonas</taxon>
    </lineage>
</organism>
<dbReference type="Proteomes" id="UP000310249">
    <property type="component" value="Unassembled WGS sequence"/>
</dbReference>
<protein>
    <submittedName>
        <fullName evidence="1">Uncharacterized protein</fullName>
    </submittedName>
</protein>
<evidence type="ECO:0000313" key="1">
    <source>
        <dbReference type="EMBL" id="TMP26698.1"/>
    </source>
</evidence>
<reference evidence="2" key="2">
    <citation type="submission" date="2019-06" db="EMBL/GenBank/DDBJ databases">
        <title>Co-occurence of chitin degradation, pigmentation and bioactivity in marine Pseudoalteromonas.</title>
        <authorList>
            <person name="Sonnenschein E.C."/>
            <person name="Bech P.K."/>
        </authorList>
    </citation>
    <scope>NUCLEOTIDE SEQUENCE [LARGE SCALE GENOMIC DNA]</scope>
    <source>
        <strain evidence="2">S2676</strain>
    </source>
</reference>
<accession>A0A5S3WIW1</accession>
<dbReference type="RefSeq" id="WP_138552256.1">
    <property type="nucleotide sequence ID" value="NZ_PNCH01000035.1"/>
</dbReference>
<proteinExistence type="predicted"/>
<name>A0A5S3WIW1_9GAMM</name>
<dbReference type="EMBL" id="PNCI01000042">
    <property type="protein sequence ID" value="TMP26698.1"/>
    <property type="molecule type" value="Genomic_DNA"/>
</dbReference>
<gene>
    <name evidence="1" type="ORF">CWB99_17710</name>
</gene>
<sequence>MCFPTLHGNFIWMTIQSQDINGILNFLDEFVEIEQTQRSQPDFNQSKVYNATGIVAAKLDDHIYLGGWGLPYTHSSLRPSNFPYYVDYELADALKKQINLQGALANALSKRFGKTHFYGIRSSGNSFFWLQSANGQLVRSFVSEPQENDDLCESNNPEKAYFSSGHPTPIETALSQEYAIHGLSECPSTLKEIDGIELLKMIAADWDVHPDQIFKQCQDVHLLTLSVPAYDAYQQFVGTNALEKESNNKLKTLASSLWKSIKN</sequence>
<comment type="caution">
    <text evidence="1">The sequence shown here is derived from an EMBL/GenBank/DDBJ whole genome shotgun (WGS) entry which is preliminary data.</text>
</comment>